<dbReference type="GO" id="GO:0051415">
    <property type="term" value="P:microtubule nucleation by interphase microtubule organizing center"/>
    <property type="evidence" value="ECO:0007669"/>
    <property type="project" value="TreeGrafter"/>
</dbReference>
<evidence type="ECO:0008006" key="7">
    <source>
        <dbReference type="Google" id="ProtNLM"/>
    </source>
</evidence>
<evidence type="ECO:0000256" key="3">
    <source>
        <dbReference type="ARBA" id="ARBA00022490"/>
    </source>
</evidence>
<accession>A0A803VJ92</accession>
<dbReference type="InterPro" id="IPR022214">
    <property type="entry name" value="MZT1"/>
</dbReference>
<dbReference type="PANTHER" id="PTHR28520">
    <property type="entry name" value="MITOTIC-SPINDLE ORGANIZING PROTEIN 1"/>
    <property type="match status" value="1"/>
</dbReference>
<proteinExistence type="inferred from homology"/>
<dbReference type="GO" id="GO:0005819">
    <property type="term" value="C:spindle"/>
    <property type="evidence" value="ECO:0007669"/>
    <property type="project" value="TreeGrafter"/>
</dbReference>
<dbReference type="GO" id="GO:0000931">
    <property type="term" value="C:gamma-tubulin ring complex"/>
    <property type="evidence" value="ECO:0007669"/>
    <property type="project" value="InterPro"/>
</dbReference>
<gene>
    <name evidence="5" type="primary">MZT1</name>
</gene>
<keyword evidence="6" id="KW-1185">Reference proteome</keyword>
<dbReference type="Proteomes" id="UP000016665">
    <property type="component" value="Chromosome 1"/>
</dbReference>
<comment type="similarity">
    <text evidence="2">Belongs to the MOZART1 family.</text>
</comment>
<evidence type="ECO:0000313" key="6">
    <source>
        <dbReference type="Proteomes" id="UP000016665"/>
    </source>
</evidence>
<dbReference type="PANTHER" id="PTHR28520:SF2">
    <property type="entry name" value="MITOTIC-SPINDLE ORGANIZING PROTEIN 1"/>
    <property type="match status" value="1"/>
</dbReference>
<keyword evidence="3" id="KW-0963">Cytoplasm</keyword>
<dbReference type="GO" id="GO:0090307">
    <property type="term" value="P:mitotic spindle assembly"/>
    <property type="evidence" value="ECO:0007669"/>
    <property type="project" value="TreeGrafter"/>
</dbReference>
<reference evidence="5" key="3">
    <citation type="submission" date="2025-09" db="UniProtKB">
        <authorList>
            <consortium name="Ensembl"/>
        </authorList>
    </citation>
    <scope>IDENTIFICATION</scope>
</reference>
<dbReference type="Pfam" id="PF12554">
    <property type="entry name" value="MOZART1"/>
    <property type="match status" value="1"/>
</dbReference>
<name>A0A803VJ92_FICAL</name>
<dbReference type="AlphaFoldDB" id="A0A803VJ92"/>
<dbReference type="GO" id="GO:0005813">
    <property type="term" value="C:centrosome"/>
    <property type="evidence" value="ECO:0007669"/>
    <property type="project" value="TreeGrafter"/>
</dbReference>
<reference evidence="5 6" key="1">
    <citation type="journal article" date="2012" name="Nature">
        <title>The genomic landscape of species divergence in Ficedula flycatchers.</title>
        <authorList>
            <person name="Ellegren H."/>
            <person name="Smeds L."/>
            <person name="Burri R."/>
            <person name="Olason P.I."/>
            <person name="Backstrom N."/>
            <person name="Kawakami T."/>
            <person name="Kunstner A."/>
            <person name="Makinen H."/>
            <person name="Nadachowska-Brzyska K."/>
            <person name="Qvarnstrom A."/>
            <person name="Uebbing S."/>
            <person name="Wolf J.B."/>
        </authorList>
    </citation>
    <scope>NUCLEOTIDE SEQUENCE [LARGE SCALE GENOMIC DNA]</scope>
</reference>
<dbReference type="Ensembl" id="ENSFALT00000041652.1">
    <property type="protein sequence ID" value="ENSFALP00000022798.1"/>
    <property type="gene ID" value="ENSFALG00000026037.1"/>
</dbReference>
<dbReference type="GO" id="GO:0033566">
    <property type="term" value="P:gamma-tubulin complex localization"/>
    <property type="evidence" value="ECO:0007669"/>
    <property type="project" value="InterPro"/>
</dbReference>
<evidence type="ECO:0000256" key="1">
    <source>
        <dbReference type="ARBA" id="ARBA00004267"/>
    </source>
</evidence>
<comment type="subcellular location">
    <subcellularLocation>
        <location evidence="1">Cytoplasm</location>
        <location evidence="1">Cytoskeleton</location>
        <location evidence="1">Microtubule organizing center</location>
    </subcellularLocation>
</comment>
<reference evidence="5" key="2">
    <citation type="submission" date="2025-08" db="UniProtKB">
        <authorList>
            <consortium name="Ensembl"/>
        </authorList>
    </citation>
    <scope>IDENTIFICATION</scope>
</reference>
<evidence type="ECO:0000313" key="5">
    <source>
        <dbReference type="Ensembl" id="ENSFALP00000022798.1"/>
    </source>
</evidence>
<dbReference type="GO" id="GO:0031021">
    <property type="term" value="C:interphase microtubule organizing center"/>
    <property type="evidence" value="ECO:0007669"/>
    <property type="project" value="TreeGrafter"/>
</dbReference>
<evidence type="ECO:0000256" key="2">
    <source>
        <dbReference type="ARBA" id="ARBA00011015"/>
    </source>
</evidence>
<dbReference type="GeneTree" id="ENSGT00390000005954"/>
<evidence type="ECO:0000256" key="4">
    <source>
        <dbReference type="ARBA" id="ARBA00023212"/>
    </source>
</evidence>
<keyword evidence="4" id="KW-0206">Cytoskeleton</keyword>
<sequence>CIFPCFSWFVTVDVNASGRAGFKRGWECAGGEGPALWRCQRQRLDRSLDPRGLILLVAHVRKPKRTGKEQSKPQYSERDLRIVVCVAELGQILVWKENNPNPVLFEISRILNTGLDMETLSICVRLCEQGINPEALSSVIKELRKATEALKAAENMTG</sequence>
<organism evidence="5 6">
    <name type="scientific">Ficedula albicollis</name>
    <name type="common">Collared flycatcher</name>
    <name type="synonym">Muscicapa albicollis</name>
    <dbReference type="NCBI Taxonomy" id="59894"/>
    <lineage>
        <taxon>Eukaryota</taxon>
        <taxon>Metazoa</taxon>
        <taxon>Chordata</taxon>
        <taxon>Craniata</taxon>
        <taxon>Vertebrata</taxon>
        <taxon>Euteleostomi</taxon>
        <taxon>Archelosauria</taxon>
        <taxon>Archosauria</taxon>
        <taxon>Dinosauria</taxon>
        <taxon>Saurischia</taxon>
        <taxon>Theropoda</taxon>
        <taxon>Coelurosauria</taxon>
        <taxon>Aves</taxon>
        <taxon>Neognathae</taxon>
        <taxon>Neoaves</taxon>
        <taxon>Telluraves</taxon>
        <taxon>Australaves</taxon>
        <taxon>Passeriformes</taxon>
        <taxon>Muscicapidae</taxon>
        <taxon>Ficedula</taxon>
    </lineage>
</organism>
<protein>
    <recommendedName>
        <fullName evidence="7">Mitotic spindle organizing protein 1</fullName>
    </recommendedName>
</protein>